<evidence type="ECO:0000256" key="2">
    <source>
        <dbReference type="SAM" id="Phobius"/>
    </source>
</evidence>
<feature type="compositionally biased region" description="Low complexity" evidence="1">
    <location>
        <begin position="108"/>
        <end position="125"/>
    </location>
</feature>
<proteinExistence type="predicted"/>
<keyword evidence="4" id="KW-1185">Reference proteome</keyword>
<organism evidence="3 4">
    <name type="scientific">Periconia digitata</name>
    <dbReference type="NCBI Taxonomy" id="1303443"/>
    <lineage>
        <taxon>Eukaryota</taxon>
        <taxon>Fungi</taxon>
        <taxon>Dikarya</taxon>
        <taxon>Ascomycota</taxon>
        <taxon>Pezizomycotina</taxon>
        <taxon>Dothideomycetes</taxon>
        <taxon>Pleosporomycetidae</taxon>
        <taxon>Pleosporales</taxon>
        <taxon>Massarineae</taxon>
        <taxon>Periconiaceae</taxon>
        <taxon>Periconia</taxon>
    </lineage>
</organism>
<dbReference type="Proteomes" id="UP001152607">
    <property type="component" value="Unassembled WGS sequence"/>
</dbReference>
<feature type="compositionally biased region" description="Polar residues" evidence="1">
    <location>
        <begin position="80"/>
        <end position="96"/>
    </location>
</feature>
<sequence length="166" mass="19112">MPTLAPRWYDYDECYIRNGYRYCDRSAWNSWVRWVVLAVVVFGFLALFFLCSCLSARRRRKAGRQPFYGTGWAARPGNQPYYNQQHSAQPYYNNNGQNYAQPPPQYTPQPQYGAQNQGYYGAQQPKYGQENGVELQQPQPTYNRGPEAEYAPPPGPPPAKNDGIVR</sequence>
<evidence type="ECO:0000313" key="4">
    <source>
        <dbReference type="Proteomes" id="UP001152607"/>
    </source>
</evidence>
<accession>A0A9W4UH61</accession>
<dbReference type="PANTHER" id="PTHR28187:SF1">
    <property type="entry name" value="PROTEIN RCR1-RELATED"/>
    <property type="match status" value="1"/>
</dbReference>
<dbReference type="AlphaFoldDB" id="A0A9W4UH61"/>
<keyword evidence="2" id="KW-0812">Transmembrane</keyword>
<dbReference type="EMBL" id="CAOQHR010000005">
    <property type="protein sequence ID" value="CAI6335249.1"/>
    <property type="molecule type" value="Genomic_DNA"/>
</dbReference>
<evidence type="ECO:0000313" key="3">
    <source>
        <dbReference type="EMBL" id="CAI6335249.1"/>
    </source>
</evidence>
<dbReference type="OrthoDB" id="3556830at2759"/>
<gene>
    <name evidence="3" type="ORF">PDIGIT_LOCUS8328</name>
</gene>
<keyword evidence="2" id="KW-1133">Transmembrane helix</keyword>
<name>A0A9W4UH61_9PLEO</name>
<dbReference type="InterPro" id="IPR020999">
    <property type="entry name" value="Chitin_synth_reg_RCR"/>
</dbReference>
<feature type="region of interest" description="Disordered" evidence="1">
    <location>
        <begin position="67"/>
        <end position="166"/>
    </location>
</feature>
<dbReference type="Pfam" id="PF12273">
    <property type="entry name" value="RCR"/>
    <property type="match status" value="1"/>
</dbReference>
<dbReference type="PANTHER" id="PTHR28187">
    <property type="entry name" value="PROTEIN RCR1-RELATED"/>
    <property type="match status" value="1"/>
</dbReference>
<dbReference type="GO" id="GO:0016192">
    <property type="term" value="P:vesicle-mediated transport"/>
    <property type="evidence" value="ECO:0007669"/>
    <property type="project" value="TreeGrafter"/>
</dbReference>
<evidence type="ECO:0000256" key="1">
    <source>
        <dbReference type="SAM" id="MobiDB-lite"/>
    </source>
</evidence>
<feature type="transmembrane region" description="Helical" evidence="2">
    <location>
        <begin position="31"/>
        <end position="54"/>
    </location>
</feature>
<keyword evidence="2" id="KW-0472">Membrane</keyword>
<comment type="caution">
    <text evidence="3">The sequence shown here is derived from an EMBL/GenBank/DDBJ whole genome shotgun (WGS) entry which is preliminary data.</text>
</comment>
<reference evidence="3" key="1">
    <citation type="submission" date="2023-01" db="EMBL/GenBank/DDBJ databases">
        <authorList>
            <person name="Van Ghelder C."/>
            <person name="Rancurel C."/>
        </authorList>
    </citation>
    <scope>NUCLEOTIDE SEQUENCE</scope>
    <source>
        <strain evidence="3">CNCM I-4278</strain>
    </source>
</reference>
<protein>
    <submittedName>
        <fullName evidence="3">Uncharacterized protein</fullName>
    </submittedName>
</protein>